<organism evidence="1">
    <name type="scientific">Anguilla anguilla</name>
    <name type="common">European freshwater eel</name>
    <name type="synonym">Muraena anguilla</name>
    <dbReference type="NCBI Taxonomy" id="7936"/>
    <lineage>
        <taxon>Eukaryota</taxon>
        <taxon>Metazoa</taxon>
        <taxon>Chordata</taxon>
        <taxon>Craniata</taxon>
        <taxon>Vertebrata</taxon>
        <taxon>Euteleostomi</taxon>
        <taxon>Actinopterygii</taxon>
        <taxon>Neopterygii</taxon>
        <taxon>Teleostei</taxon>
        <taxon>Anguilliformes</taxon>
        <taxon>Anguillidae</taxon>
        <taxon>Anguilla</taxon>
    </lineage>
</organism>
<reference evidence="1" key="1">
    <citation type="submission" date="2014-11" db="EMBL/GenBank/DDBJ databases">
        <authorList>
            <person name="Amaro Gonzalez C."/>
        </authorList>
    </citation>
    <scope>NUCLEOTIDE SEQUENCE</scope>
</reference>
<reference evidence="1" key="2">
    <citation type="journal article" date="2015" name="Fish Shellfish Immunol.">
        <title>Early steps in the European eel (Anguilla anguilla)-Vibrio vulnificus interaction in the gills: Role of the RtxA13 toxin.</title>
        <authorList>
            <person name="Callol A."/>
            <person name="Pajuelo D."/>
            <person name="Ebbesson L."/>
            <person name="Teles M."/>
            <person name="MacKenzie S."/>
            <person name="Amaro C."/>
        </authorList>
    </citation>
    <scope>NUCLEOTIDE SEQUENCE</scope>
</reference>
<accession>A0A0E9UV80</accession>
<proteinExistence type="predicted"/>
<name>A0A0E9UV80_ANGAN</name>
<sequence length="34" mass="3946">MPLSLNFGIMNKTFKYLDIVNALSFWQVKPVSRS</sequence>
<dbReference type="EMBL" id="GBXM01039724">
    <property type="protein sequence ID" value="JAH68853.1"/>
    <property type="molecule type" value="Transcribed_RNA"/>
</dbReference>
<evidence type="ECO:0000313" key="1">
    <source>
        <dbReference type="EMBL" id="JAH68853.1"/>
    </source>
</evidence>
<dbReference type="AlphaFoldDB" id="A0A0E9UV80"/>
<protein>
    <submittedName>
        <fullName evidence="1">Uncharacterized protein</fullName>
    </submittedName>
</protein>